<organism evidence="2 3">
    <name type="scientific">Novosphingobium nitrogenifigens DSM 19370</name>
    <dbReference type="NCBI Taxonomy" id="983920"/>
    <lineage>
        <taxon>Bacteria</taxon>
        <taxon>Pseudomonadati</taxon>
        <taxon>Pseudomonadota</taxon>
        <taxon>Alphaproteobacteria</taxon>
        <taxon>Sphingomonadales</taxon>
        <taxon>Sphingomonadaceae</taxon>
        <taxon>Novosphingobium</taxon>
    </lineage>
</organism>
<dbReference type="Gene3D" id="3.40.630.30">
    <property type="match status" value="1"/>
</dbReference>
<dbReference type="InParanoid" id="F1ZDK8"/>
<dbReference type="CDD" id="cd04301">
    <property type="entry name" value="NAT_SF"/>
    <property type="match status" value="1"/>
</dbReference>
<dbReference type="PROSITE" id="PS51186">
    <property type="entry name" value="GNAT"/>
    <property type="match status" value="1"/>
</dbReference>
<dbReference type="eggNOG" id="COG0454">
    <property type="taxonomic scope" value="Bacteria"/>
</dbReference>
<dbReference type="InterPro" id="IPR016181">
    <property type="entry name" value="Acyl_CoA_acyltransferase"/>
</dbReference>
<dbReference type="Pfam" id="PF00583">
    <property type="entry name" value="Acetyltransf_1"/>
    <property type="match status" value="1"/>
</dbReference>
<name>F1ZDK8_9SPHN</name>
<protein>
    <recommendedName>
        <fullName evidence="1">N-acetyltransferase domain-containing protein</fullName>
    </recommendedName>
</protein>
<dbReference type="SUPFAM" id="SSF55729">
    <property type="entry name" value="Acyl-CoA N-acyltransferases (Nat)"/>
    <property type="match status" value="1"/>
</dbReference>
<dbReference type="Proteomes" id="UP000004728">
    <property type="component" value="Unassembled WGS sequence"/>
</dbReference>
<dbReference type="OrthoDB" id="187903at2"/>
<evidence type="ECO:0000313" key="3">
    <source>
        <dbReference type="Proteomes" id="UP000004728"/>
    </source>
</evidence>
<sequence>MTGVSVRPLTGGEIAAVLDDLAMLRIRVFSAWPYLYDGDPAYEAEYVKEYAAAPDAVLVAAFDGDRIVGAATAAPMADQKDEFRAPFVARGLDVDRLFYFGESVLLPEYRGQGVGHAFFDQREAQARACGANAACFAAVIRPSDHPARPADYVPLDAFWTKRGYAPIQGLTTELAWKDHGEAVETLKPMQYWLRQWS</sequence>
<proteinExistence type="predicted"/>
<dbReference type="STRING" id="983920.Y88_3718"/>
<keyword evidence="3" id="KW-1185">Reference proteome</keyword>
<dbReference type="InterPro" id="IPR000182">
    <property type="entry name" value="GNAT_dom"/>
</dbReference>
<dbReference type="AlphaFoldDB" id="F1ZDK8"/>
<accession>F1ZDK8</accession>
<dbReference type="RefSeq" id="WP_008071475.1">
    <property type="nucleotide sequence ID" value="NZ_AQWK01000004.1"/>
</dbReference>
<gene>
    <name evidence="2" type="ORF">Y88_3718</name>
</gene>
<comment type="caution">
    <text evidence="2">The sequence shown here is derived from an EMBL/GenBank/DDBJ whole genome shotgun (WGS) entry which is preliminary data.</text>
</comment>
<dbReference type="HOGENOM" id="CLU_120432_0_0_5"/>
<dbReference type="GO" id="GO:0016747">
    <property type="term" value="F:acyltransferase activity, transferring groups other than amino-acyl groups"/>
    <property type="evidence" value="ECO:0007669"/>
    <property type="project" value="InterPro"/>
</dbReference>
<reference evidence="2 3" key="1">
    <citation type="journal article" date="2012" name="J. Bacteriol.">
        <title>Draft Genome Sequence of Novosphingobium nitrogenifigens Y88T.</title>
        <authorList>
            <person name="Strabala T.J."/>
            <person name="Macdonald L."/>
            <person name="Liu V."/>
            <person name="Smit A.M."/>
        </authorList>
    </citation>
    <scope>NUCLEOTIDE SEQUENCE [LARGE SCALE GENOMIC DNA]</scope>
    <source>
        <strain evidence="2 3">DSM 19370</strain>
    </source>
</reference>
<dbReference type="EMBL" id="AEWJ01000065">
    <property type="protein sequence ID" value="EGD57408.1"/>
    <property type="molecule type" value="Genomic_DNA"/>
</dbReference>
<feature type="domain" description="N-acetyltransferase" evidence="1">
    <location>
        <begin position="4"/>
        <end position="190"/>
    </location>
</feature>
<evidence type="ECO:0000313" key="2">
    <source>
        <dbReference type="EMBL" id="EGD57408.1"/>
    </source>
</evidence>
<evidence type="ECO:0000259" key="1">
    <source>
        <dbReference type="PROSITE" id="PS51186"/>
    </source>
</evidence>